<keyword evidence="17" id="KW-0539">Nucleus</keyword>
<dbReference type="PANTHER" id="PTHR15107:SF4">
    <property type="entry name" value="DNA ENDONUCLEASE RBBP8"/>
    <property type="match status" value="1"/>
</dbReference>
<evidence type="ECO:0000256" key="18">
    <source>
        <dbReference type="ARBA" id="ARBA00023254"/>
    </source>
</evidence>
<keyword evidence="9 23" id="KW-0255">Endonuclease</keyword>
<evidence type="ECO:0000256" key="16">
    <source>
        <dbReference type="ARBA" id="ARBA00023204"/>
    </source>
</evidence>
<feature type="region of interest" description="Disordered" evidence="21">
    <location>
        <begin position="194"/>
        <end position="248"/>
    </location>
</feature>
<reference evidence="23 24" key="1">
    <citation type="journal article" date="2020" name="Nature">
        <title>Six reference-quality genomes reveal evolution of bat adaptations.</title>
        <authorList>
            <person name="Jebb D."/>
            <person name="Huang Z."/>
            <person name="Pippel M."/>
            <person name="Hughes G.M."/>
            <person name="Lavrichenko K."/>
            <person name="Devanna P."/>
            <person name="Winkler S."/>
            <person name="Jermiin L.S."/>
            <person name="Skirmuntt E.C."/>
            <person name="Katzourakis A."/>
            <person name="Burkitt-Gray L."/>
            <person name="Ray D.A."/>
            <person name="Sullivan K.A.M."/>
            <person name="Roscito J.G."/>
            <person name="Kirilenko B.M."/>
            <person name="Davalos L.M."/>
            <person name="Corthals A.P."/>
            <person name="Power M.L."/>
            <person name="Jones G."/>
            <person name="Ransome R.D."/>
            <person name="Dechmann D.K.N."/>
            <person name="Locatelli A.G."/>
            <person name="Puechmaille S.J."/>
            <person name="Fedrigo O."/>
            <person name="Jarvis E.D."/>
            <person name="Hiller M."/>
            <person name="Vernes S.C."/>
            <person name="Myers E.W."/>
            <person name="Teeling E.C."/>
        </authorList>
    </citation>
    <scope>NUCLEOTIDE SEQUENCE [LARGE SCALE GENOMIC DNA]</scope>
    <source>
        <strain evidence="23">MRouAeg1</strain>
        <tissue evidence="23">Muscle</tissue>
    </source>
</reference>
<keyword evidence="24" id="KW-1185">Reference proteome</keyword>
<dbReference type="Pfam" id="PF10482">
    <property type="entry name" value="CtIP_N"/>
    <property type="match status" value="1"/>
</dbReference>
<evidence type="ECO:0000256" key="13">
    <source>
        <dbReference type="ARBA" id="ARBA00022833"/>
    </source>
</evidence>
<name>A0A7J8DJY6_ROUAE</name>
<evidence type="ECO:0000256" key="1">
    <source>
        <dbReference type="ARBA" id="ARBA00004123"/>
    </source>
</evidence>
<keyword evidence="11" id="KW-0498">Mitosis</keyword>
<keyword evidence="8" id="KW-0540">Nuclease</keyword>
<gene>
    <name evidence="23" type="ORF">HJG63_016453</name>
</gene>
<evidence type="ECO:0000256" key="21">
    <source>
        <dbReference type="SAM" id="MobiDB-lite"/>
    </source>
</evidence>
<dbReference type="Proteomes" id="UP000593571">
    <property type="component" value="Unassembled WGS sequence"/>
</dbReference>
<dbReference type="InterPro" id="IPR019518">
    <property type="entry name" value="CtIP_N"/>
</dbReference>
<comment type="similarity">
    <text evidence="3">Belongs to the COM1/SAE2/CtIP family.</text>
</comment>
<feature type="region of interest" description="Disordered" evidence="21">
    <location>
        <begin position="266"/>
        <end position="323"/>
    </location>
</feature>
<evidence type="ECO:0000313" key="23">
    <source>
        <dbReference type="EMBL" id="KAF6423554.1"/>
    </source>
</evidence>
<keyword evidence="13" id="KW-0862">Zinc</keyword>
<keyword evidence="18" id="KW-0469">Meiosis</keyword>
<evidence type="ECO:0000256" key="14">
    <source>
        <dbReference type="ARBA" id="ARBA00023054"/>
    </source>
</evidence>
<dbReference type="InterPro" id="IPR033316">
    <property type="entry name" value="RBBP8-like"/>
</dbReference>
<feature type="compositionally biased region" description="Polar residues" evidence="21">
    <location>
        <begin position="228"/>
        <end position="248"/>
    </location>
</feature>
<feature type="compositionally biased region" description="Basic and acidic residues" evidence="21">
    <location>
        <begin position="281"/>
        <end position="306"/>
    </location>
</feature>
<evidence type="ECO:0000256" key="12">
    <source>
        <dbReference type="ARBA" id="ARBA00022801"/>
    </source>
</evidence>
<dbReference type="GO" id="GO:0051301">
    <property type="term" value="P:cell division"/>
    <property type="evidence" value="ECO:0007669"/>
    <property type="project" value="UniProtKB-KW"/>
</dbReference>
<keyword evidence="6" id="KW-0597">Phosphoprotein</keyword>
<sequence length="616" mass="69338">MNISGSSCGSPSSADVSNDFKDLWTKLKEHHDKEVQGLQVKVTKLKKERILDAQRLEEFFTKNQQLREQQKVLHETIKVLEDRLRAGLCDRCAVTEEHMRKKQQEFENIRQQNLKLITELMNEKNTLQEENKKLSEQLQQKIENDQQCQAAELESEENIIPDSPITAFSFSGVNRLRRKENFHVRYIEQTHTKLEHSVSTNESRKVPKSSTHLQHKPNEKEILVADTCDQSQSSMAKTRGTSSYPTDKSSFNLATVVAETLGLSVPEESESQGPMSPLGDELYHPLEGDHKKQPCEESTRNNEDSLRFSGPNSKTPPQEELTTRVSSPVFGASSNVKSSFGLNISVSPSLLETGKKTHLKTVPFSLTTISNSRTEKTRSKSEDSALFAQHNLGSEVNKIISQSSSNKQMLINKNVSESVSEQDSTDLIKDGFTDKHVVPLKSLGCRTSKRKKIEEEGEDEINCPQASFDKENAFPFPLDGHPSMNGDYVMDKPLDLSDRFSAIQRQEKSQGSETSKIRFRKVTLYEALKPIPKGCLSSQKALSGSSVLTKDSPEEPCFQECILQPLSKSSPDNKTPLQIKEQNPIFKIPLCQHESLERETLLDDVKMYPLKISSGV</sequence>
<keyword evidence="5" id="KW-0158">Chromosome</keyword>
<dbReference type="PANTHER" id="PTHR15107">
    <property type="entry name" value="RETINOBLASTOMA BINDING PROTEIN 8"/>
    <property type="match status" value="1"/>
</dbReference>
<evidence type="ECO:0000256" key="19">
    <source>
        <dbReference type="ARBA" id="ARBA00023306"/>
    </source>
</evidence>
<dbReference type="GO" id="GO:0010792">
    <property type="term" value="P:DNA double-strand break processing involved in repair via single-strand annealing"/>
    <property type="evidence" value="ECO:0007669"/>
    <property type="project" value="TreeGrafter"/>
</dbReference>
<feature type="coiled-coil region" evidence="20">
    <location>
        <begin position="28"/>
        <end position="144"/>
    </location>
</feature>
<evidence type="ECO:0000256" key="11">
    <source>
        <dbReference type="ARBA" id="ARBA00022776"/>
    </source>
</evidence>
<keyword evidence="10" id="KW-0227">DNA damage</keyword>
<organism evidence="23 24">
    <name type="scientific">Rousettus aegyptiacus</name>
    <name type="common">Egyptian fruit bat</name>
    <name type="synonym">Pteropus aegyptiacus</name>
    <dbReference type="NCBI Taxonomy" id="9407"/>
    <lineage>
        <taxon>Eukaryota</taxon>
        <taxon>Metazoa</taxon>
        <taxon>Chordata</taxon>
        <taxon>Craniata</taxon>
        <taxon>Vertebrata</taxon>
        <taxon>Euteleostomi</taxon>
        <taxon>Mammalia</taxon>
        <taxon>Eutheria</taxon>
        <taxon>Laurasiatheria</taxon>
        <taxon>Chiroptera</taxon>
        <taxon>Yinpterochiroptera</taxon>
        <taxon>Pteropodoidea</taxon>
        <taxon>Pteropodidae</taxon>
        <taxon>Rousettinae</taxon>
        <taxon>Rousettus</taxon>
    </lineage>
</organism>
<dbReference type="GO" id="GO:0003684">
    <property type="term" value="F:damaged DNA binding"/>
    <property type="evidence" value="ECO:0007669"/>
    <property type="project" value="TreeGrafter"/>
</dbReference>
<dbReference type="GO" id="GO:0004519">
    <property type="term" value="F:endonuclease activity"/>
    <property type="evidence" value="ECO:0007669"/>
    <property type="project" value="UniProtKB-KW"/>
</dbReference>
<evidence type="ECO:0000256" key="15">
    <source>
        <dbReference type="ARBA" id="ARBA00023125"/>
    </source>
</evidence>
<evidence type="ECO:0000256" key="8">
    <source>
        <dbReference type="ARBA" id="ARBA00022722"/>
    </source>
</evidence>
<feature type="domain" description="DNA endonuclease Ctp1 N-terminal" evidence="22">
    <location>
        <begin position="20"/>
        <end position="139"/>
    </location>
</feature>
<dbReference type="GO" id="GO:0005634">
    <property type="term" value="C:nucleus"/>
    <property type="evidence" value="ECO:0007669"/>
    <property type="project" value="UniProtKB-SubCell"/>
</dbReference>
<dbReference type="EMBL" id="JACASE010000012">
    <property type="protein sequence ID" value="KAF6423554.1"/>
    <property type="molecule type" value="Genomic_DNA"/>
</dbReference>
<keyword evidence="15" id="KW-0238">DNA-binding</keyword>
<comment type="subcellular location">
    <subcellularLocation>
        <location evidence="2">Chromosome</location>
    </subcellularLocation>
    <subcellularLocation>
        <location evidence="1">Nucleus</location>
    </subcellularLocation>
</comment>
<evidence type="ECO:0000256" key="20">
    <source>
        <dbReference type="SAM" id="Coils"/>
    </source>
</evidence>
<evidence type="ECO:0000313" key="24">
    <source>
        <dbReference type="Proteomes" id="UP000593571"/>
    </source>
</evidence>
<keyword evidence="16" id="KW-0234">DNA repair</keyword>
<comment type="caution">
    <text evidence="23">The sequence shown here is derived from an EMBL/GenBank/DDBJ whole genome shotgun (WGS) entry which is preliminary data.</text>
</comment>
<dbReference type="GO" id="GO:0005694">
    <property type="term" value="C:chromosome"/>
    <property type="evidence" value="ECO:0007669"/>
    <property type="project" value="UniProtKB-SubCell"/>
</dbReference>
<evidence type="ECO:0000259" key="22">
    <source>
        <dbReference type="Pfam" id="PF10482"/>
    </source>
</evidence>
<keyword evidence="19" id="KW-0131">Cell cycle</keyword>
<evidence type="ECO:0000256" key="17">
    <source>
        <dbReference type="ARBA" id="ARBA00023242"/>
    </source>
</evidence>
<evidence type="ECO:0000256" key="6">
    <source>
        <dbReference type="ARBA" id="ARBA00022553"/>
    </source>
</evidence>
<evidence type="ECO:0000256" key="7">
    <source>
        <dbReference type="ARBA" id="ARBA00022618"/>
    </source>
</evidence>
<keyword evidence="12" id="KW-0378">Hydrolase</keyword>
<evidence type="ECO:0000256" key="3">
    <source>
        <dbReference type="ARBA" id="ARBA00007496"/>
    </source>
</evidence>
<protein>
    <recommendedName>
        <fullName evidence="4">DNA endonuclease RBBP8</fullName>
    </recommendedName>
</protein>
<keyword evidence="7" id="KW-0132">Cell division</keyword>
<evidence type="ECO:0000256" key="9">
    <source>
        <dbReference type="ARBA" id="ARBA00022759"/>
    </source>
</evidence>
<evidence type="ECO:0000256" key="5">
    <source>
        <dbReference type="ARBA" id="ARBA00022454"/>
    </source>
</evidence>
<evidence type="ECO:0000256" key="4">
    <source>
        <dbReference type="ARBA" id="ARBA00020680"/>
    </source>
</evidence>
<keyword evidence="14 20" id="KW-0175">Coiled coil</keyword>
<accession>A0A7J8DJY6</accession>
<evidence type="ECO:0000256" key="10">
    <source>
        <dbReference type="ARBA" id="ARBA00022763"/>
    </source>
</evidence>
<dbReference type="AlphaFoldDB" id="A0A7J8DJY6"/>
<evidence type="ECO:0000256" key="2">
    <source>
        <dbReference type="ARBA" id="ARBA00004286"/>
    </source>
</evidence>
<proteinExistence type="inferred from homology"/>
<dbReference type="GO" id="GO:0051321">
    <property type="term" value="P:meiotic cell cycle"/>
    <property type="evidence" value="ECO:0007669"/>
    <property type="project" value="UniProtKB-KW"/>
</dbReference>
<dbReference type="GO" id="GO:0016787">
    <property type="term" value="F:hydrolase activity"/>
    <property type="evidence" value="ECO:0007669"/>
    <property type="project" value="UniProtKB-KW"/>
</dbReference>